<keyword evidence="2" id="KW-1185">Reference proteome</keyword>
<dbReference type="Proteomes" id="UP000249746">
    <property type="component" value="Unassembled WGS sequence"/>
</dbReference>
<protein>
    <submittedName>
        <fullName evidence="1">Uncharacterized protein</fullName>
    </submittedName>
</protein>
<evidence type="ECO:0000313" key="2">
    <source>
        <dbReference type="Proteomes" id="UP000249746"/>
    </source>
</evidence>
<dbReference type="RefSeq" id="WP_111230658.1">
    <property type="nucleotide sequence ID" value="NZ_NBIU01000055.1"/>
</dbReference>
<accession>A0A2W6MTG5</accession>
<dbReference type="AlphaFoldDB" id="A0A2W6MTG5"/>
<gene>
    <name evidence="1" type="ORF">B6S12_10070</name>
</gene>
<comment type="caution">
    <text evidence="1">The sequence shown here is derived from an EMBL/GenBank/DDBJ whole genome shotgun (WGS) entry which is preliminary data.</text>
</comment>
<dbReference type="EMBL" id="NBIU01000055">
    <property type="protein sequence ID" value="PZT47241.1"/>
    <property type="molecule type" value="Genomic_DNA"/>
</dbReference>
<organism evidence="1 2">
    <name type="scientific">Helicobacter valdiviensis</name>
    <dbReference type="NCBI Taxonomy" id="1458358"/>
    <lineage>
        <taxon>Bacteria</taxon>
        <taxon>Pseudomonadati</taxon>
        <taxon>Campylobacterota</taxon>
        <taxon>Epsilonproteobacteria</taxon>
        <taxon>Campylobacterales</taxon>
        <taxon>Helicobacteraceae</taxon>
        <taxon>Helicobacter</taxon>
    </lineage>
</organism>
<name>A0A2W6MTG5_9HELI</name>
<evidence type="ECO:0000313" key="1">
    <source>
        <dbReference type="EMBL" id="PZT47241.1"/>
    </source>
</evidence>
<proteinExistence type="predicted"/>
<reference evidence="1 2" key="1">
    <citation type="submission" date="2017-03" db="EMBL/GenBank/DDBJ databases">
        <title>Genomic and clinical evidence uncovers the enterohepatic species Helicobacter valdiviensis as a potential human intestinal pathogen.</title>
        <authorList>
            <person name="Fresia P."/>
            <person name="Jara R."/>
            <person name="Sierra R."/>
            <person name="Ferres I."/>
            <person name="Greif G."/>
            <person name="Iraola G."/>
            <person name="Collado L."/>
        </authorList>
    </citation>
    <scope>NUCLEOTIDE SEQUENCE [LARGE SCALE GENOMIC DNA]</scope>
    <source>
        <strain evidence="1 2">WBE14</strain>
    </source>
</reference>
<sequence length="94" mass="11571">MQIRKEIELYDLEDFDDEDVYHLFTELSEEEKIHFVIKVLYTDSHKYLNQLELLRAVLNDLEIEEARNILDTLNSEFLTLEEYRERNRIYEEAR</sequence>